<dbReference type="Proteomes" id="UP000326062">
    <property type="component" value="Chromosome 5"/>
</dbReference>
<dbReference type="GO" id="GO:0005634">
    <property type="term" value="C:nucleus"/>
    <property type="evidence" value="ECO:0007669"/>
    <property type="project" value="UniProtKB-SubCell"/>
</dbReference>
<evidence type="ECO:0000256" key="3">
    <source>
        <dbReference type="ARBA" id="ARBA00022664"/>
    </source>
</evidence>
<comment type="function">
    <text evidence="9">Protein phosphatase that catalyzes the dephosphorylation of the C-terminal domain of RNA polymerase II. Plays a role in RNA processing and termination.</text>
</comment>
<protein>
    <recommendedName>
        <fullName evidence="9">RNA polymerase II subunit A C-terminal domain phosphatase SSU72</fullName>
        <shortName evidence="9">CTD phosphatase SSU72</shortName>
        <ecNumber evidence="9">3.1.3.16</ecNumber>
    </recommendedName>
</protein>
<evidence type="ECO:0000256" key="8">
    <source>
        <dbReference type="ARBA" id="ARBA00048336"/>
    </source>
</evidence>
<gene>
    <name evidence="10" type="ORF">FD755_011279</name>
</gene>
<evidence type="ECO:0000256" key="4">
    <source>
        <dbReference type="ARBA" id="ARBA00022801"/>
    </source>
</evidence>
<evidence type="ECO:0000313" key="11">
    <source>
        <dbReference type="Proteomes" id="UP000326062"/>
    </source>
</evidence>
<dbReference type="Gene3D" id="3.40.50.2300">
    <property type="match status" value="1"/>
</dbReference>
<evidence type="ECO:0000256" key="6">
    <source>
        <dbReference type="ARBA" id="ARBA00023242"/>
    </source>
</evidence>
<keyword evidence="3 9" id="KW-0507">mRNA processing</keyword>
<comment type="similarity">
    <text evidence="2 9">Belongs to the SSU72 phosphatase family.</text>
</comment>
<comment type="catalytic activity">
    <reaction evidence="8 9">
        <text>O-phospho-L-threonyl-[protein] + H2O = L-threonyl-[protein] + phosphate</text>
        <dbReference type="Rhea" id="RHEA:47004"/>
        <dbReference type="Rhea" id="RHEA-COMP:11060"/>
        <dbReference type="Rhea" id="RHEA-COMP:11605"/>
        <dbReference type="ChEBI" id="CHEBI:15377"/>
        <dbReference type="ChEBI" id="CHEBI:30013"/>
        <dbReference type="ChEBI" id="CHEBI:43474"/>
        <dbReference type="ChEBI" id="CHEBI:61977"/>
        <dbReference type="EC" id="3.1.3.16"/>
    </reaction>
</comment>
<sequence>MPSCPLRVEVVCMSNRKGFSVRPSGAVPQVRLPRLAPNQPVVCYVQLHIRRCARTFPGKYEKIKSHPERLQGYRDPLDATFTCKERVCNKVVADLCAREEETSQPVHVISVDVEDTLEAATLGALILCERCQGLQQAEGMESSLAELLQAAKEKIARCFLHTSCFC</sequence>
<dbReference type="GO" id="GO:0004722">
    <property type="term" value="F:protein serine/threonine phosphatase activity"/>
    <property type="evidence" value="ECO:0007669"/>
    <property type="project" value="UniProtKB-UniRule"/>
</dbReference>
<keyword evidence="5 9" id="KW-0904">Protein phosphatase</keyword>
<dbReference type="Pfam" id="PF04722">
    <property type="entry name" value="Ssu72"/>
    <property type="match status" value="1"/>
</dbReference>
<evidence type="ECO:0000256" key="1">
    <source>
        <dbReference type="ARBA" id="ARBA00004123"/>
    </source>
</evidence>
<dbReference type="GO" id="GO:0006397">
    <property type="term" value="P:mRNA processing"/>
    <property type="evidence" value="ECO:0007669"/>
    <property type="project" value="UniProtKB-KW"/>
</dbReference>
<evidence type="ECO:0000256" key="9">
    <source>
        <dbReference type="RuleBase" id="RU369031"/>
    </source>
</evidence>
<dbReference type="PANTHER" id="PTHR20383">
    <property type="entry name" value="RNA POLYMERASE II SUBUNIT A C-TERMINAL DOMAIN PHOSPHATASE"/>
    <property type="match status" value="1"/>
</dbReference>
<keyword evidence="11" id="KW-1185">Reference proteome</keyword>
<comment type="caution">
    <text evidence="10">The sequence shown here is derived from an EMBL/GenBank/DDBJ whole genome shotgun (WGS) entry which is preliminary data.</text>
</comment>
<name>A0A5N3XU59_MUNRE</name>
<dbReference type="EC" id="3.1.3.16" evidence="9"/>
<evidence type="ECO:0000313" key="10">
    <source>
        <dbReference type="EMBL" id="KAB0376835.1"/>
    </source>
</evidence>
<organism evidence="10 11">
    <name type="scientific">Muntiacus reevesi</name>
    <name type="common">Reeves' muntjac</name>
    <name type="synonym">Cervus reevesi</name>
    <dbReference type="NCBI Taxonomy" id="9886"/>
    <lineage>
        <taxon>Eukaryota</taxon>
        <taxon>Metazoa</taxon>
        <taxon>Chordata</taxon>
        <taxon>Craniata</taxon>
        <taxon>Vertebrata</taxon>
        <taxon>Euteleostomi</taxon>
        <taxon>Mammalia</taxon>
        <taxon>Eutheria</taxon>
        <taxon>Laurasiatheria</taxon>
        <taxon>Artiodactyla</taxon>
        <taxon>Ruminantia</taxon>
        <taxon>Pecora</taxon>
        <taxon>Cervidae</taxon>
        <taxon>Muntiacinae</taxon>
        <taxon>Muntiacus</taxon>
    </lineage>
</organism>
<proteinExistence type="inferred from homology"/>
<dbReference type="InterPro" id="IPR006811">
    <property type="entry name" value="RNA_pol_II_suA"/>
</dbReference>
<dbReference type="AlphaFoldDB" id="A0A5N3XU59"/>
<comment type="subcellular location">
    <subcellularLocation>
        <location evidence="1 9">Nucleus</location>
    </subcellularLocation>
</comment>
<evidence type="ECO:0000256" key="2">
    <source>
        <dbReference type="ARBA" id="ARBA00008978"/>
    </source>
</evidence>
<reference evidence="10 11" key="1">
    <citation type="submission" date="2019-06" db="EMBL/GenBank/DDBJ databases">
        <title>Discovery of a novel chromosome fission-fusion reversal in muntjac.</title>
        <authorList>
            <person name="Mudd A.B."/>
            <person name="Bredeson J.V."/>
            <person name="Baum R."/>
            <person name="Hockemeyer D."/>
            <person name="Rokhsar D.S."/>
        </authorList>
    </citation>
    <scope>NUCLEOTIDE SEQUENCE [LARGE SCALE GENOMIC DNA]</scope>
    <source>
        <strain evidence="10">UCam_UCB_Mr</strain>
        <tissue evidence="10">Fibroblast cell line</tissue>
    </source>
</reference>
<keyword evidence="4 9" id="KW-0378">Hydrolase</keyword>
<evidence type="ECO:0000256" key="7">
    <source>
        <dbReference type="ARBA" id="ARBA00047761"/>
    </source>
</evidence>
<keyword evidence="6 9" id="KW-0539">Nucleus</keyword>
<accession>A0A5N3XU59</accession>
<evidence type="ECO:0000256" key="5">
    <source>
        <dbReference type="ARBA" id="ARBA00022912"/>
    </source>
</evidence>
<dbReference type="EMBL" id="VCEB01000005">
    <property type="protein sequence ID" value="KAB0376835.1"/>
    <property type="molecule type" value="Genomic_DNA"/>
</dbReference>
<comment type="catalytic activity">
    <reaction evidence="7 9">
        <text>O-phospho-L-seryl-[protein] + H2O = L-seryl-[protein] + phosphate</text>
        <dbReference type="Rhea" id="RHEA:20629"/>
        <dbReference type="Rhea" id="RHEA-COMP:9863"/>
        <dbReference type="Rhea" id="RHEA-COMP:11604"/>
        <dbReference type="ChEBI" id="CHEBI:15377"/>
        <dbReference type="ChEBI" id="CHEBI:29999"/>
        <dbReference type="ChEBI" id="CHEBI:43474"/>
        <dbReference type="ChEBI" id="CHEBI:83421"/>
        <dbReference type="EC" id="3.1.3.16"/>
    </reaction>
</comment>